<protein>
    <submittedName>
        <fullName evidence="1">Uncharacterized protein</fullName>
    </submittedName>
</protein>
<reference evidence="2" key="1">
    <citation type="journal article" date="2013" name="Nat. Genet.">
        <title>The duck genome and transcriptome provide insight into an avian influenza virus reservoir species.</title>
        <authorList>
            <person name="Huang Y."/>
            <person name="Li Y."/>
            <person name="Burt D.W."/>
            <person name="Chen H."/>
            <person name="Zhang Y."/>
            <person name="Qian W."/>
            <person name="Kim H."/>
            <person name="Gan S."/>
            <person name="Zhao Y."/>
            <person name="Li J."/>
            <person name="Yi K."/>
            <person name="Feng H."/>
            <person name="Zhu P."/>
            <person name="Li B."/>
            <person name="Liu Q."/>
            <person name="Fairley S."/>
            <person name="Magor K.E."/>
            <person name="Du Z."/>
            <person name="Hu X."/>
            <person name="Goodman L."/>
            <person name="Tafer H."/>
            <person name="Vignal A."/>
            <person name="Lee T."/>
            <person name="Kim K.W."/>
            <person name="Sheng Z."/>
            <person name="An Y."/>
            <person name="Searle S."/>
            <person name="Herrero J."/>
            <person name="Groenen M.A."/>
            <person name="Crooijmans R.P."/>
            <person name="Faraut T."/>
            <person name="Cai Q."/>
            <person name="Webster R.G."/>
            <person name="Aldridge J.R."/>
            <person name="Warren W.C."/>
            <person name="Bartschat S."/>
            <person name="Kehr S."/>
            <person name="Marz M."/>
            <person name="Stadler P.F."/>
            <person name="Smith J."/>
            <person name="Kraus R.H."/>
            <person name="Zhao Y."/>
            <person name="Ren L."/>
            <person name="Fei J."/>
            <person name="Morisson M."/>
            <person name="Kaiser P."/>
            <person name="Griffin D.K."/>
            <person name="Rao M."/>
            <person name="Pitel F."/>
            <person name="Wang J."/>
            <person name="Li N."/>
        </authorList>
    </citation>
    <scope>NUCLEOTIDE SEQUENCE [LARGE SCALE GENOMIC DNA]</scope>
</reference>
<evidence type="ECO:0000313" key="2">
    <source>
        <dbReference type="Proteomes" id="UP000296049"/>
    </source>
</evidence>
<proteinExistence type="predicted"/>
<sequence>MGLFLPSGFREINIRGNQKEKCHEQEQGDGRWEQLCELMQTCPATTSAACWSCEGNRFPGLGAVLQAWHGCGQEPATSSTRAGCNRRNVLKQQQQQQGSPRALPRTVPASSFLEHVSVVLQTAKEFREHCDVPVTYSFPFLKLPQAFFFELCSKLICVKNTWFAFVYAPAEVLVPGQGELCTGNQNWAGAVCGAATSTRPQKAKKRYFNSKAGSTAGIYPAGKGDVEDNVLHTGNQSWAGAVCGAATSTRPQKAKKSYFNSNMGSTAGIYPAGKGDVEDNVLQKREVLKNGVFVTIKDLAFCEQTETC</sequence>
<organism evidence="1 2">
    <name type="scientific">Anas platyrhynchos</name>
    <name type="common">Mallard</name>
    <name type="synonym">Anas boschas</name>
    <dbReference type="NCBI Taxonomy" id="8839"/>
    <lineage>
        <taxon>Eukaryota</taxon>
        <taxon>Metazoa</taxon>
        <taxon>Chordata</taxon>
        <taxon>Craniata</taxon>
        <taxon>Vertebrata</taxon>
        <taxon>Euteleostomi</taxon>
        <taxon>Archelosauria</taxon>
        <taxon>Archosauria</taxon>
        <taxon>Dinosauria</taxon>
        <taxon>Saurischia</taxon>
        <taxon>Theropoda</taxon>
        <taxon>Coelurosauria</taxon>
        <taxon>Aves</taxon>
        <taxon>Neognathae</taxon>
        <taxon>Galloanserae</taxon>
        <taxon>Anseriformes</taxon>
        <taxon>Anatidae</taxon>
        <taxon>Anatinae</taxon>
        <taxon>Anas</taxon>
    </lineage>
</organism>
<dbReference type="EMBL" id="KB743531">
    <property type="protein sequence ID" value="EOA98223.1"/>
    <property type="molecule type" value="Genomic_DNA"/>
</dbReference>
<dbReference type="AlphaFoldDB" id="R0KY58"/>
<keyword evidence="2" id="KW-1185">Reference proteome</keyword>
<name>R0KY58_ANAPL</name>
<evidence type="ECO:0000313" key="1">
    <source>
        <dbReference type="EMBL" id="EOA98223.1"/>
    </source>
</evidence>
<gene>
    <name evidence="1" type="ORF">Anapl_16818</name>
</gene>
<accession>R0KY58</accession>
<dbReference type="Proteomes" id="UP000296049">
    <property type="component" value="Unassembled WGS sequence"/>
</dbReference>